<accession>A0A4Y9XZQ6</accession>
<sequence length="134" mass="14905">MASIDNQPAHTDEHELGEHFTQHDGEPEGAQAAEANKPKTSPHILDLDLPQADFDLTSTFESILSEPQSRDEPAEVQLVQKRASNVFKLTQENEKLQAELRAMTARLEAAERRQQELAQRAAAARSQERSPPPS</sequence>
<feature type="compositionally biased region" description="Low complexity" evidence="1">
    <location>
        <begin position="116"/>
        <end position="125"/>
    </location>
</feature>
<evidence type="ECO:0000256" key="1">
    <source>
        <dbReference type="SAM" id="MobiDB-lite"/>
    </source>
</evidence>
<keyword evidence="5" id="KW-1185">Reference proteome</keyword>
<protein>
    <submittedName>
        <fullName evidence="3">Uncharacterized protein</fullName>
    </submittedName>
</protein>
<dbReference type="OrthoDB" id="3254913at2759"/>
<dbReference type="EMBL" id="JADCUA010000002">
    <property type="protein sequence ID" value="KAH9842569.1"/>
    <property type="molecule type" value="Genomic_DNA"/>
</dbReference>
<evidence type="ECO:0000313" key="5">
    <source>
        <dbReference type="Proteomes" id="UP000814176"/>
    </source>
</evidence>
<dbReference type="AlphaFoldDB" id="A0A4Y9XZQ6"/>
<feature type="region of interest" description="Disordered" evidence="1">
    <location>
        <begin position="111"/>
        <end position="134"/>
    </location>
</feature>
<dbReference type="GeneID" id="71997762"/>
<dbReference type="Proteomes" id="UP000814176">
    <property type="component" value="Unassembled WGS sequence"/>
</dbReference>
<name>A0A4Y9XZQ6_9APHY</name>
<dbReference type="RefSeq" id="XP_047783616.1">
    <property type="nucleotide sequence ID" value="XM_047917030.1"/>
</dbReference>
<dbReference type="STRING" id="34475.A0A4Y9XZQ6"/>
<feature type="compositionally biased region" description="Basic and acidic residues" evidence="1">
    <location>
        <begin position="10"/>
        <end position="26"/>
    </location>
</feature>
<reference evidence="2 5" key="2">
    <citation type="journal article" date="2021" name="Environ. Microbiol.">
        <title>Gene family expansions and transcriptome signatures uncover fungal adaptations to wood decay.</title>
        <authorList>
            <person name="Hage H."/>
            <person name="Miyauchi S."/>
            <person name="Viragh M."/>
            <person name="Drula E."/>
            <person name="Min B."/>
            <person name="Chaduli D."/>
            <person name="Navarro D."/>
            <person name="Favel A."/>
            <person name="Norest M."/>
            <person name="Lesage-Meessen L."/>
            <person name="Balint B."/>
            <person name="Merenyi Z."/>
            <person name="de Eugenio L."/>
            <person name="Morin E."/>
            <person name="Martinez A.T."/>
            <person name="Baldrian P."/>
            <person name="Stursova M."/>
            <person name="Martinez M.J."/>
            <person name="Novotny C."/>
            <person name="Magnuson J.K."/>
            <person name="Spatafora J.W."/>
            <person name="Maurice S."/>
            <person name="Pangilinan J."/>
            <person name="Andreopoulos W."/>
            <person name="LaButti K."/>
            <person name="Hundley H."/>
            <person name="Na H."/>
            <person name="Kuo A."/>
            <person name="Barry K."/>
            <person name="Lipzen A."/>
            <person name="Henrissat B."/>
            <person name="Riley R."/>
            <person name="Ahrendt S."/>
            <person name="Nagy L.G."/>
            <person name="Grigoriev I.V."/>
            <person name="Martin F."/>
            <person name="Rosso M.N."/>
        </authorList>
    </citation>
    <scope>NUCLEOTIDE SEQUENCE [LARGE SCALE GENOMIC DNA]</scope>
    <source>
        <strain evidence="2 5">CIRM-BRFM 1785</strain>
    </source>
</reference>
<proteinExistence type="predicted"/>
<dbReference type="Proteomes" id="UP000298390">
    <property type="component" value="Unassembled WGS sequence"/>
</dbReference>
<reference evidence="3 4" key="1">
    <citation type="submission" date="2019-01" db="EMBL/GenBank/DDBJ databases">
        <title>Genome sequencing of the rare red list fungi Fomitopsis rosea.</title>
        <authorList>
            <person name="Buettner E."/>
            <person name="Kellner H."/>
        </authorList>
    </citation>
    <scope>NUCLEOTIDE SEQUENCE [LARGE SCALE GENOMIC DNA]</scope>
    <source>
        <strain evidence="3 4">DSM 105464</strain>
    </source>
</reference>
<organism evidence="3 4">
    <name type="scientific">Rhodofomes roseus</name>
    <dbReference type="NCBI Taxonomy" id="34475"/>
    <lineage>
        <taxon>Eukaryota</taxon>
        <taxon>Fungi</taxon>
        <taxon>Dikarya</taxon>
        <taxon>Basidiomycota</taxon>
        <taxon>Agaricomycotina</taxon>
        <taxon>Agaricomycetes</taxon>
        <taxon>Polyporales</taxon>
        <taxon>Rhodofomes</taxon>
    </lineage>
</organism>
<evidence type="ECO:0000313" key="2">
    <source>
        <dbReference type="EMBL" id="KAH9842569.1"/>
    </source>
</evidence>
<gene>
    <name evidence="2" type="ORF">C8Q71DRAFT_208930</name>
    <name evidence="3" type="ORF">EVJ58_g8121</name>
</gene>
<evidence type="ECO:0000313" key="3">
    <source>
        <dbReference type="EMBL" id="TFY55636.1"/>
    </source>
</evidence>
<evidence type="ECO:0000313" key="4">
    <source>
        <dbReference type="Proteomes" id="UP000298390"/>
    </source>
</evidence>
<dbReference type="EMBL" id="SEKV01000573">
    <property type="protein sequence ID" value="TFY55636.1"/>
    <property type="molecule type" value="Genomic_DNA"/>
</dbReference>
<feature type="region of interest" description="Disordered" evidence="1">
    <location>
        <begin position="1"/>
        <end position="44"/>
    </location>
</feature>
<comment type="caution">
    <text evidence="3">The sequence shown here is derived from an EMBL/GenBank/DDBJ whole genome shotgun (WGS) entry which is preliminary data.</text>
</comment>